<evidence type="ECO:0000313" key="3">
    <source>
        <dbReference type="Proteomes" id="UP000241660"/>
    </source>
</evidence>
<dbReference type="PaxDb" id="190304-FN0027"/>
<dbReference type="BioCyc" id="FNUC190304:G1FZS-640-MONOMER"/>
<reference evidence="1" key="1">
    <citation type="journal article" date="2002" name="J. Bacteriol.">
        <title>Genome sequence and analysis of the oral bacterium Fusobacterium nucleatum strain ATCC 25586.</title>
        <authorList>
            <person name="Kapatral V."/>
            <person name="Anderson I."/>
            <person name="Ivanova N."/>
            <person name="Reznik G."/>
            <person name="Los T."/>
            <person name="Lykidis A."/>
            <person name="Bhattacharyya A."/>
            <person name="Bartman A."/>
            <person name="Gardner W."/>
            <person name="Grechkin G."/>
            <person name="Zhu L."/>
            <person name="Vasieva O."/>
            <person name="Chu L."/>
            <person name="Kogan Y."/>
            <person name="Chaga O."/>
            <person name="Goltsman E."/>
            <person name="Bernal A."/>
            <person name="Larsen N."/>
            <person name="D'Souza M."/>
            <person name="Walunas T."/>
            <person name="Pusch G."/>
            <person name="Haselkorn R."/>
            <person name="Fonstein M."/>
            <person name="Kyrpides N."/>
            <person name="Overbeek R."/>
        </authorList>
    </citation>
    <scope>NUCLEOTIDE SEQUENCE [LARGE SCALE GENOMIC DNA]</scope>
    <source>
        <strain evidence="1">ATCC 25586</strain>
    </source>
</reference>
<keyword evidence="3" id="KW-1185">Reference proteome</keyword>
<accession>Q8RH83</accession>
<proteinExistence type="predicted"/>
<name>Q8RH83_FUSNN</name>
<dbReference type="Proteomes" id="UP000241660">
    <property type="component" value="Chromosome"/>
</dbReference>
<dbReference type="InParanoid" id="Q8RH83"/>
<dbReference type="EMBL" id="CP028101">
    <property type="protein sequence ID" value="AVQ14392.1"/>
    <property type="molecule type" value="Genomic_DNA"/>
</dbReference>
<reference evidence="2" key="3">
    <citation type="submission" date="2018-03" db="EMBL/GenBank/DDBJ databases">
        <title>Complete Fusobacterium genomes using hybrid Minion sequencing.</title>
        <authorList>
            <person name="Slade D.J."/>
            <person name="Lahmers K."/>
        </authorList>
    </citation>
    <scope>NUCLEOTIDE SEQUENCE</scope>
    <source>
        <strain evidence="2">ATCC 25586</strain>
    </source>
</reference>
<dbReference type="EnsemblBacteria" id="AAL94240">
    <property type="protein sequence ID" value="AAL94240"/>
    <property type="gene ID" value="FN0027"/>
</dbReference>
<dbReference type="EMBL" id="AE009951">
    <property type="protein sequence ID" value="AAL94240.1"/>
    <property type="molecule type" value="Genomic_DNA"/>
</dbReference>
<sequence>MLNYKKLFFSIFFLLGLNYLICNSPFQLLPYFICFPFLNVAC</sequence>
<gene>
    <name evidence="1" type="ordered locus">FN0027</name>
    <name evidence="2" type="ORF">C7Y58_02095</name>
</gene>
<protein>
    <submittedName>
        <fullName evidence="1">Uncharacterized protein</fullName>
    </submittedName>
</protein>
<organism evidence="1">
    <name type="scientific">Fusobacterium nucleatum subsp. nucleatum (strain ATCC 25586 / DSM 15643 / BCRC 10681 / CIP 101130 / JCM 8532 / KCTC 2640 / LMG 13131 / VPI 4355)</name>
    <dbReference type="NCBI Taxonomy" id="190304"/>
    <lineage>
        <taxon>Bacteria</taxon>
        <taxon>Fusobacteriati</taxon>
        <taxon>Fusobacteriota</taxon>
        <taxon>Fusobacteriia</taxon>
        <taxon>Fusobacteriales</taxon>
        <taxon>Fusobacteriaceae</taxon>
        <taxon>Fusobacterium</taxon>
    </lineage>
</organism>
<dbReference type="AlphaFoldDB" id="Q8RH83"/>
<reference evidence="3" key="2">
    <citation type="journal article" date="2018" name="MSphere">
        <title>Fusobacterium Genomics Using MinION and Illumina Sequencing Enables Genome Completion and Correction.</title>
        <authorList>
            <person name="Todd S.M."/>
            <person name="Settlage R.E."/>
            <person name="Lahmers K.K."/>
            <person name="Slade D.J."/>
        </authorList>
    </citation>
    <scope>NUCLEOTIDE SEQUENCE [LARGE SCALE GENOMIC DNA]</scope>
    <source>
        <strain evidence="3">ATCC 25586</strain>
    </source>
</reference>
<evidence type="ECO:0000313" key="1">
    <source>
        <dbReference type="EMBL" id="AAL94240.1"/>
    </source>
</evidence>
<evidence type="ECO:0000313" key="2">
    <source>
        <dbReference type="EMBL" id="AVQ14392.1"/>
    </source>
</evidence>
<dbReference type="HOGENOM" id="CLU_3251970_0_0_0"/>
<dbReference type="KEGG" id="fnu:FN0027"/>